<gene>
    <name evidence="2" type="ORF">HMPREF0555_1663</name>
</gene>
<reference evidence="2 3" key="1">
    <citation type="submission" date="2009-04" db="EMBL/GenBank/DDBJ databases">
        <authorList>
            <person name="Qin X."/>
            <person name="Bachman B."/>
            <person name="Battles P."/>
            <person name="Bell A."/>
            <person name="Bess C."/>
            <person name="Bickham C."/>
            <person name="Chaboub L."/>
            <person name="Chen D."/>
            <person name="Coyle M."/>
            <person name="Deiros D.R."/>
            <person name="Dinh H."/>
            <person name="Forbes L."/>
            <person name="Fowler G."/>
            <person name="Francisco L."/>
            <person name="Fu Q."/>
            <person name="Gubbala S."/>
            <person name="Hale W."/>
            <person name="Han Y."/>
            <person name="Hemphill L."/>
            <person name="Highlander S.K."/>
            <person name="Hirani K."/>
            <person name="Hogues M."/>
            <person name="Jackson L."/>
            <person name="Jakkamsetti A."/>
            <person name="Javaid M."/>
            <person name="Jiang H."/>
            <person name="Korchina V."/>
            <person name="Kovar C."/>
            <person name="Lara F."/>
            <person name="Lee S."/>
            <person name="Mata R."/>
            <person name="Mathew T."/>
            <person name="Moen C."/>
            <person name="Morales K."/>
            <person name="Munidasa M."/>
            <person name="Nazareth L."/>
            <person name="Ngo R."/>
            <person name="Nguyen L."/>
            <person name="Okwuonu G."/>
            <person name="Ongeri F."/>
            <person name="Patil S."/>
            <person name="Petrosino J."/>
            <person name="Pham C."/>
            <person name="Pham P."/>
            <person name="Pu L.-L."/>
            <person name="Puazo M."/>
            <person name="Raj R."/>
            <person name="Reid J."/>
            <person name="Rouhana J."/>
            <person name="Saada N."/>
            <person name="Shang Y."/>
            <person name="Simmons D."/>
            <person name="Thornton R."/>
            <person name="Warren J."/>
            <person name="Weissenberger G."/>
            <person name="Zhang J."/>
            <person name="Zhang L."/>
            <person name="Zhou C."/>
            <person name="Zhu D."/>
            <person name="Muzny D."/>
            <person name="Worley K."/>
            <person name="Gibbs R."/>
        </authorList>
    </citation>
    <scope>NUCLEOTIDE SEQUENCE [LARGE SCALE GENOMIC DNA]</scope>
    <source>
        <strain evidence="2 3">ATCC 19254</strain>
    </source>
</reference>
<evidence type="ECO:0000256" key="1">
    <source>
        <dbReference type="SAM" id="Phobius"/>
    </source>
</evidence>
<feature type="transmembrane region" description="Helical" evidence="1">
    <location>
        <begin position="39"/>
        <end position="57"/>
    </location>
</feature>
<dbReference type="PANTHER" id="PTHR35271:SF1">
    <property type="entry name" value="ABC TRANSPORTER, SUBSTRATE-BINDING LIPOPROTEIN"/>
    <property type="match status" value="1"/>
</dbReference>
<keyword evidence="1" id="KW-1133">Transmembrane helix</keyword>
<dbReference type="SUPFAM" id="SSF53822">
    <property type="entry name" value="Periplasmic binding protein-like I"/>
    <property type="match status" value="1"/>
</dbReference>
<keyword evidence="1" id="KW-0472">Membrane</keyword>
<dbReference type="NCBIfam" id="NF041285">
    <property type="entry name" value="ABC_SBP_TrpX"/>
    <property type="match status" value="1"/>
</dbReference>
<evidence type="ECO:0000313" key="3">
    <source>
        <dbReference type="Proteomes" id="UP000004283"/>
    </source>
</evidence>
<dbReference type="HOGENOM" id="CLU_058196_0_0_9"/>
<dbReference type="Proteomes" id="UP000004283">
    <property type="component" value="Unassembled WGS sequence"/>
</dbReference>
<dbReference type="InterPro" id="IPR047776">
    <property type="entry name" value="ABC_SBP_TrpX-like"/>
</dbReference>
<dbReference type="CDD" id="cd06325">
    <property type="entry name" value="PBP1_ABC_unchar_transporter"/>
    <property type="match status" value="1"/>
</dbReference>
<dbReference type="InterPro" id="IPR007487">
    <property type="entry name" value="ABC_transpt-TYRBP-like"/>
</dbReference>
<keyword evidence="1" id="KW-0812">Transmembrane</keyword>
<proteinExistence type="predicted"/>
<accession>C2KLZ7</accession>
<dbReference type="EMBL" id="ACKV01000097">
    <property type="protein sequence ID" value="EEJ41739.1"/>
    <property type="molecule type" value="Genomic_DNA"/>
</dbReference>
<dbReference type="AlphaFoldDB" id="C2KLZ7"/>
<dbReference type="InterPro" id="IPR028082">
    <property type="entry name" value="Peripla_BP_I"/>
</dbReference>
<evidence type="ECO:0000313" key="2">
    <source>
        <dbReference type="EMBL" id="EEJ41739.1"/>
    </source>
</evidence>
<name>C2KLZ7_LEUMC</name>
<organism evidence="2 3">
    <name type="scientific">Leuconostoc mesenteroides subsp. cremoris ATCC 19254</name>
    <dbReference type="NCBI Taxonomy" id="586220"/>
    <lineage>
        <taxon>Bacteria</taxon>
        <taxon>Bacillati</taxon>
        <taxon>Bacillota</taxon>
        <taxon>Bacilli</taxon>
        <taxon>Lactobacillales</taxon>
        <taxon>Lactobacillaceae</taxon>
        <taxon>Leuconostoc</taxon>
    </lineage>
</organism>
<sequence>MGICHADFSFDLGKPCVASQGHFSLEEQRDLENIMNKQLLSAITIIVAFLAVAFIVTSKPNTQEKKSTYVPTVGILQLVTHPALDQIHHGIVAGLKSQGYSGKKIKIDYQNAQADQSNLKTMSQKFANENADLTIGIATPAALSLAKTADGNNPVILAGITDPAGSGLVKTTQRPGNNVTGVSGDSPLQQHLDVVQQIVPKAKTLGIIYTTSDHGGEYNAKNMEKLAKKAGYTVKMYTISTTNDMQQVAETMASQVDVVYAPQDNGVASAMKTLINVTNQEKIPVIPAVDTMVKDGGVATVSVSQYDIGYQAGVMAGQVLKGKNTATYPVKTITKGEMTINLKQAKLLGINLPASMVKEAETKGEVFK</sequence>
<dbReference type="Gene3D" id="3.40.50.2300">
    <property type="match status" value="2"/>
</dbReference>
<comment type="caution">
    <text evidence="2">The sequence shown here is derived from an EMBL/GenBank/DDBJ whole genome shotgun (WGS) entry which is preliminary data.</text>
</comment>
<dbReference type="Pfam" id="PF04392">
    <property type="entry name" value="ABC_sub_bind"/>
    <property type="match status" value="1"/>
</dbReference>
<protein>
    <submittedName>
        <fullName evidence="2">ABC transporter substrate binding protein</fullName>
    </submittedName>
</protein>
<dbReference type="PANTHER" id="PTHR35271">
    <property type="entry name" value="ABC TRANSPORTER, SUBSTRATE-BINDING LIPOPROTEIN-RELATED"/>
    <property type="match status" value="1"/>
</dbReference>